<keyword evidence="3" id="KW-1185">Reference proteome</keyword>
<dbReference type="SUPFAM" id="SSF52980">
    <property type="entry name" value="Restriction endonuclease-like"/>
    <property type="match status" value="1"/>
</dbReference>
<feature type="non-terminal residue" evidence="2">
    <location>
        <position position="1"/>
    </location>
</feature>
<dbReference type="Pfam" id="PF09588">
    <property type="entry name" value="YqaJ"/>
    <property type="match status" value="1"/>
</dbReference>
<dbReference type="PANTHER" id="PTHR46609:SF6">
    <property type="entry name" value="EXONUCLEASE, PHAGE-TYPE_RECB, C-TERMINAL DOMAIN-CONTAINING PROTEIN-RELATED"/>
    <property type="match status" value="1"/>
</dbReference>
<dbReference type="InterPro" id="IPR019080">
    <property type="entry name" value="YqaJ_viral_recombinase"/>
</dbReference>
<gene>
    <name evidence="2" type="ORF">ILUMI_18852</name>
</gene>
<protein>
    <recommendedName>
        <fullName evidence="1">YqaJ viral recombinase domain-containing protein</fullName>
    </recommendedName>
</protein>
<evidence type="ECO:0000313" key="2">
    <source>
        <dbReference type="EMBL" id="KAF2887321.1"/>
    </source>
</evidence>
<dbReference type="OrthoDB" id="6108535at2759"/>
<dbReference type="Proteomes" id="UP000801492">
    <property type="component" value="Unassembled WGS sequence"/>
</dbReference>
<evidence type="ECO:0000259" key="1">
    <source>
        <dbReference type="Pfam" id="PF09588"/>
    </source>
</evidence>
<dbReference type="Gene3D" id="3.90.320.10">
    <property type="match status" value="1"/>
</dbReference>
<evidence type="ECO:0000313" key="3">
    <source>
        <dbReference type="Proteomes" id="UP000801492"/>
    </source>
</evidence>
<name>A0A8K0CLP1_IGNLU</name>
<dbReference type="InterPro" id="IPR051703">
    <property type="entry name" value="NF-kappa-B_Signaling_Reg"/>
</dbReference>
<dbReference type="InterPro" id="IPR011604">
    <property type="entry name" value="PDDEXK-like_dom_sf"/>
</dbReference>
<dbReference type="PANTHER" id="PTHR46609">
    <property type="entry name" value="EXONUCLEASE, PHAGE-TYPE/RECB, C-TERMINAL DOMAIN-CONTAINING PROTEIN"/>
    <property type="match status" value="1"/>
</dbReference>
<reference evidence="2" key="1">
    <citation type="submission" date="2019-08" db="EMBL/GenBank/DDBJ databases">
        <title>The genome of the North American firefly Photinus pyralis.</title>
        <authorList>
            <consortium name="Photinus pyralis genome working group"/>
            <person name="Fallon T.R."/>
            <person name="Sander Lower S.E."/>
            <person name="Weng J.-K."/>
        </authorList>
    </citation>
    <scope>NUCLEOTIDE SEQUENCE</scope>
    <source>
        <strain evidence="2">TRF0915ILg1</strain>
        <tissue evidence="2">Whole body</tissue>
    </source>
</reference>
<dbReference type="AlphaFoldDB" id="A0A8K0CLP1"/>
<proteinExistence type="predicted"/>
<organism evidence="2 3">
    <name type="scientific">Ignelater luminosus</name>
    <name type="common">Cucubano</name>
    <name type="synonym">Pyrophorus luminosus</name>
    <dbReference type="NCBI Taxonomy" id="2038154"/>
    <lineage>
        <taxon>Eukaryota</taxon>
        <taxon>Metazoa</taxon>
        <taxon>Ecdysozoa</taxon>
        <taxon>Arthropoda</taxon>
        <taxon>Hexapoda</taxon>
        <taxon>Insecta</taxon>
        <taxon>Pterygota</taxon>
        <taxon>Neoptera</taxon>
        <taxon>Endopterygota</taxon>
        <taxon>Coleoptera</taxon>
        <taxon>Polyphaga</taxon>
        <taxon>Elateriformia</taxon>
        <taxon>Elateroidea</taxon>
        <taxon>Elateridae</taxon>
        <taxon>Agrypninae</taxon>
        <taxon>Pyrophorini</taxon>
        <taxon>Ignelater</taxon>
    </lineage>
</organism>
<sequence>AGSYSLDGVKFIQWGRDHENDAIEASSQAAGHSVEKTGFHLHSCGYLGAIPDGLADNGALIEIKRPFTFRNALIRLTAGVNCGSDKNGGIFKVTPVGNKSEIKNSS</sequence>
<dbReference type="GO" id="GO:0006281">
    <property type="term" value="P:DNA repair"/>
    <property type="evidence" value="ECO:0007669"/>
    <property type="project" value="UniProtKB-ARBA"/>
</dbReference>
<feature type="domain" description="YqaJ viral recombinase" evidence="1">
    <location>
        <begin position="10"/>
        <end position="71"/>
    </location>
</feature>
<comment type="caution">
    <text evidence="2">The sequence shown here is derived from an EMBL/GenBank/DDBJ whole genome shotgun (WGS) entry which is preliminary data.</text>
</comment>
<dbReference type="EMBL" id="VTPC01084098">
    <property type="protein sequence ID" value="KAF2887321.1"/>
    <property type="molecule type" value="Genomic_DNA"/>
</dbReference>
<accession>A0A8K0CLP1</accession>
<dbReference type="InterPro" id="IPR011335">
    <property type="entry name" value="Restrct_endonuc-II-like"/>
</dbReference>